<gene>
    <name evidence="2" type="ORF">K491DRAFT_420922</name>
</gene>
<protein>
    <recommendedName>
        <fullName evidence="4">Secreted protein</fullName>
    </recommendedName>
</protein>
<keyword evidence="1" id="KW-0732">Signal</keyword>
<feature type="signal peptide" evidence="1">
    <location>
        <begin position="1"/>
        <end position="20"/>
    </location>
</feature>
<evidence type="ECO:0000256" key="1">
    <source>
        <dbReference type="SAM" id="SignalP"/>
    </source>
</evidence>
<evidence type="ECO:0008006" key="4">
    <source>
        <dbReference type="Google" id="ProtNLM"/>
    </source>
</evidence>
<feature type="chain" id="PRO_5025335197" description="Secreted protein" evidence="1">
    <location>
        <begin position="21"/>
        <end position="139"/>
    </location>
</feature>
<dbReference type="AlphaFoldDB" id="A0A6A6TPB6"/>
<accession>A0A6A6TPB6</accession>
<organism evidence="2 3">
    <name type="scientific">Lophiostoma macrostomum CBS 122681</name>
    <dbReference type="NCBI Taxonomy" id="1314788"/>
    <lineage>
        <taxon>Eukaryota</taxon>
        <taxon>Fungi</taxon>
        <taxon>Dikarya</taxon>
        <taxon>Ascomycota</taxon>
        <taxon>Pezizomycotina</taxon>
        <taxon>Dothideomycetes</taxon>
        <taxon>Pleosporomycetidae</taxon>
        <taxon>Pleosporales</taxon>
        <taxon>Lophiostomataceae</taxon>
        <taxon>Lophiostoma</taxon>
    </lineage>
</organism>
<dbReference type="EMBL" id="MU004293">
    <property type="protein sequence ID" value="KAF2661650.1"/>
    <property type="molecule type" value="Genomic_DNA"/>
</dbReference>
<evidence type="ECO:0000313" key="2">
    <source>
        <dbReference type="EMBL" id="KAF2661650.1"/>
    </source>
</evidence>
<dbReference type="Proteomes" id="UP000799324">
    <property type="component" value="Unassembled WGS sequence"/>
</dbReference>
<keyword evidence="3" id="KW-1185">Reference proteome</keyword>
<evidence type="ECO:0000313" key="3">
    <source>
        <dbReference type="Proteomes" id="UP000799324"/>
    </source>
</evidence>
<name>A0A6A6TPB6_9PLEO</name>
<reference evidence="2" key="1">
    <citation type="journal article" date="2020" name="Stud. Mycol.">
        <title>101 Dothideomycetes genomes: a test case for predicting lifestyles and emergence of pathogens.</title>
        <authorList>
            <person name="Haridas S."/>
            <person name="Albert R."/>
            <person name="Binder M."/>
            <person name="Bloem J."/>
            <person name="Labutti K."/>
            <person name="Salamov A."/>
            <person name="Andreopoulos B."/>
            <person name="Baker S."/>
            <person name="Barry K."/>
            <person name="Bills G."/>
            <person name="Bluhm B."/>
            <person name="Cannon C."/>
            <person name="Castanera R."/>
            <person name="Culley D."/>
            <person name="Daum C."/>
            <person name="Ezra D."/>
            <person name="Gonzalez J."/>
            <person name="Henrissat B."/>
            <person name="Kuo A."/>
            <person name="Liang C."/>
            <person name="Lipzen A."/>
            <person name="Lutzoni F."/>
            <person name="Magnuson J."/>
            <person name="Mondo S."/>
            <person name="Nolan M."/>
            <person name="Ohm R."/>
            <person name="Pangilinan J."/>
            <person name="Park H.-J."/>
            <person name="Ramirez L."/>
            <person name="Alfaro M."/>
            <person name="Sun H."/>
            <person name="Tritt A."/>
            <person name="Yoshinaga Y."/>
            <person name="Zwiers L.-H."/>
            <person name="Turgeon B."/>
            <person name="Goodwin S."/>
            <person name="Spatafora J."/>
            <person name="Crous P."/>
            <person name="Grigoriev I."/>
        </authorList>
    </citation>
    <scope>NUCLEOTIDE SEQUENCE</scope>
    <source>
        <strain evidence="2">CBS 122681</strain>
    </source>
</reference>
<proteinExistence type="predicted"/>
<sequence length="139" mass="15623">MLGSLGGLLALWVHCRYVMQGECAHGPTPRTLRRDSSEYETLKLAAVLRQKLFSSRSKLACFRWCERPNAVVALRVPAIYILPLRVRPGFDDPTPENNEPRNLVVTAYHRDESRDVWAAACPEDHNTILTAPLTPKGTL</sequence>